<dbReference type="OrthoDB" id="8832466at2"/>
<proteinExistence type="predicted"/>
<accession>A0A1I7ES56</accession>
<reference evidence="1 2" key="1">
    <citation type="submission" date="2016-10" db="EMBL/GenBank/DDBJ databases">
        <authorList>
            <person name="de Groot N.N."/>
        </authorList>
    </citation>
    <scope>NUCLEOTIDE SEQUENCE [LARGE SCALE GENOMIC DNA]</scope>
    <source>
        <strain evidence="1 2">LMG 27731</strain>
    </source>
</reference>
<dbReference type="RefSeq" id="WP_143131878.1">
    <property type="nucleotide sequence ID" value="NZ_FPBH01000069.1"/>
</dbReference>
<organism evidence="1 2">
    <name type="scientific">Paraburkholderia aspalathi</name>
    <dbReference type="NCBI Taxonomy" id="1324617"/>
    <lineage>
        <taxon>Bacteria</taxon>
        <taxon>Pseudomonadati</taxon>
        <taxon>Pseudomonadota</taxon>
        <taxon>Betaproteobacteria</taxon>
        <taxon>Burkholderiales</taxon>
        <taxon>Burkholderiaceae</taxon>
        <taxon>Paraburkholderia</taxon>
    </lineage>
</organism>
<dbReference type="Proteomes" id="UP000198844">
    <property type="component" value="Unassembled WGS sequence"/>
</dbReference>
<dbReference type="EMBL" id="FPBH01000069">
    <property type="protein sequence ID" value="SFU26757.1"/>
    <property type="molecule type" value="Genomic_DNA"/>
</dbReference>
<evidence type="ECO:0000313" key="1">
    <source>
        <dbReference type="EMBL" id="SFU26757.1"/>
    </source>
</evidence>
<evidence type="ECO:0000313" key="2">
    <source>
        <dbReference type="Proteomes" id="UP000198844"/>
    </source>
</evidence>
<dbReference type="AlphaFoldDB" id="A0A1I7ES56"/>
<gene>
    <name evidence="1" type="ORF">SAMN05192563_10699</name>
</gene>
<name>A0A1I7ES56_9BURK</name>
<protein>
    <submittedName>
        <fullName evidence="1">Transposase</fullName>
    </submittedName>
</protein>
<sequence>MPEQENDRRLHWKPERVRQERTAHTNRIRRLLVLHHLWVRYVDSQIRTHRWSRQREPLPPGLCAEVERESERLALVRNQISLLEAQ</sequence>